<feature type="non-terminal residue" evidence="1">
    <location>
        <position position="46"/>
    </location>
</feature>
<proteinExistence type="predicted"/>
<gene>
    <name evidence="1" type="ORF">S12H4_16181</name>
</gene>
<reference evidence="1" key="1">
    <citation type="journal article" date="2014" name="Front. Microbiol.">
        <title>High frequency of phylogenetically diverse reductive dehalogenase-homologous genes in deep subseafloor sedimentary metagenomes.</title>
        <authorList>
            <person name="Kawai M."/>
            <person name="Futagami T."/>
            <person name="Toyoda A."/>
            <person name="Takaki Y."/>
            <person name="Nishi S."/>
            <person name="Hori S."/>
            <person name="Arai W."/>
            <person name="Tsubouchi T."/>
            <person name="Morono Y."/>
            <person name="Uchiyama I."/>
            <person name="Ito T."/>
            <person name="Fujiyama A."/>
            <person name="Inagaki F."/>
            <person name="Takami H."/>
        </authorList>
    </citation>
    <scope>NUCLEOTIDE SEQUENCE</scope>
    <source>
        <strain evidence="1">Expedition CK06-06</strain>
    </source>
</reference>
<dbReference type="EMBL" id="BARW01007810">
    <property type="protein sequence ID" value="GAI76569.1"/>
    <property type="molecule type" value="Genomic_DNA"/>
</dbReference>
<name>X1T9A2_9ZZZZ</name>
<protein>
    <submittedName>
        <fullName evidence="1">Uncharacterized protein</fullName>
    </submittedName>
</protein>
<organism evidence="1">
    <name type="scientific">marine sediment metagenome</name>
    <dbReference type="NCBI Taxonomy" id="412755"/>
    <lineage>
        <taxon>unclassified sequences</taxon>
        <taxon>metagenomes</taxon>
        <taxon>ecological metagenomes</taxon>
    </lineage>
</organism>
<sequence>MDIELKVASHGVLPGKQMVECWQNGEFVAGIYPHEDGIRITSKYMA</sequence>
<evidence type="ECO:0000313" key="1">
    <source>
        <dbReference type="EMBL" id="GAI76569.1"/>
    </source>
</evidence>
<accession>X1T9A2</accession>
<dbReference type="AlphaFoldDB" id="X1T9A2"/>
<comment type="caution">
    <text evidence="1">The sequence shown here is derived from an EMBL/GenBank/DDBJ whole genome shotgun (WGS) entry which is preliminary data.</text>
</comment>